<dbReference type="InterPro" id="IPR023198">
    <property type="entry name" value="PGP-like_dom2"/>
</dbReference>
<gene>
    <name evidence="5" type="ORF">N7456_011464</name>
</gene>
<dbReference type="InterPro" id="IPR023214">
    <property type="entry name" value="HAD_sf"/>
</dbReference>
<dbReference type="EMBL" id="JAPQKH010000007">
    <property type="protein sequence ID" value="KAJ5087848.1"/>
    <property type="molecule type" value="Genomic_DNA"/>
</dbReference>
<comment type="cofactor">
    <cofactor evidence="1">
        <name>Mg(2+)</name>
        <dbReference type="ChEBI" id="CHEBI:18420"/>
    </cofactor>
</comment>
<evidence type="ECO:0000256" key="4">
    <source>
        <dbReference type="ARBA" id="ARBA00022842"/>
    </source>
</evidence>
<dbReference type="NCBIfam" id="TIGR01549">
    <property type="entry name" value="HAD-SF-IA-v1"/>
    <property type="match status" value="1"/>
</dbReference>
<sequence length="266" mass="29444">MTDFKSALHSKGWFGFDLDDTLHEFRKASSQASEHAFATINSAEDVEIAALRTTYQKILSTTTANAFTDGRSSTEYRRDRFSQLLHAHGVDDADDDIIPDDTPDPDGFLSKTTLVLASYKRALESNLSLKPGVVDLFQTLRELGKKIIVITEGPADAQEWTVQKLGIKSYIDVLVTTNEVGKSKVDGLFDVVLKKHGISNEDIVYFGDNEVRDVKAASESGILAVLYDEKKDSELDNLEKLRIGSWESLQKMILEGDGKSGYENAS</sequence>
<accession>A0A9W9ETV2</accession>
<evidence type="ECO:0000313" key="6">
    <source>
        <dbReference type="Proteomes" id="UP001149165"/>
    </source>
</evidence>
<dbReference type="InterPro" id="IPR051400">
    <property type="entry name" value="HAD-like_hydrolase"/>
</dbReference>
<dbReference type="InterPro" id="IPR036412">
    <property type="entry name" value="HAD-like_sf"/>
</dbReference>
<evidence type="ECO:0000256" key="3">
    <source>
        <dbReference type="ARBA" id="ARBA00022801"/>
    </source>
</evidence>
<keyword evidence="3" id="KW-0378">Hydrolase</keyword>
<dbReference type="Gene3D" id="1.10.150.240">
    <property type="entry name" value="Putative phosphatase, domain 2"/>
    <property type="match status" value="1"/>
</dbReference>
<dbReference type="OrthoDB" id="1694274at2759"/>
<dbReference type="Gene3D" id="3.40.50.1000">
    <property type="entry name" value="HAD superfamily/HAD-like"/>
    <property type="match status" value="1"/>
</dbReference>
<dbReference type="SFLD" id="SFLDS00003">
    <property type="entry name" value="Haloacid_Dehalogenase"/>
    <property type="match status" value="1"/>
</dbReference>
<evidence type="ECO:0000256" key="1">
    <source>
        <dbReference type="ARBA" id="ARBA00001946"/>
    </source>
</evidence>
<reference evidence="5" key="2">
    <citation type="journal article" date="2023" name="IMA Fungus">
        <title>Comparative genomic study of the Penicillium genus elucidates a diverse pangenome and 15 lateral gene transfer events.</title>
        <authorList>
            <person name="Petersen C."/>
            <person name="Sorensen T."/>
            <person name="Nielsen M.R."/>
            <person name="Sondergaard T.E."/>
            <person name="Sorensen J.L."/>
            <person name="Fitzpatrick D.A."/>
            <person name="Frisvad J.C."/>
            <person name="Nielsen K.L."/>
        </authorList>
    </citation>
    <scope>NUCLEOTIDE SEQUENCE</scope>
    <source>
        <strain evidence="5">IBT 30069</strain>
    </source>
</reference>
<dbReference type="AlphaFoldDB" id="A0A9W9ETV2"/>
<organism evidence="5 6">
    <name type="scientific">Penicillium angulare</name>
    <dbReference type="NCBI Taxonomy" id="116970"/>
    <lineage>
        <taxon>Eukaryota</taxon>
        <taxon>Fungi</taxon>
        <taxon>Dikarya</taxon>
        <taxon>Ascomycota</taxon>
        <taxon>Pezizomycotina</taxon>
        <taxon>Eurotiomycetes</taxon>
        <taxon>Eurotiomycetidae</taxon>
        <taxon>Eurotiales</taxon>
        <taxon>Aspergillaceae</taxon>
        <taxon>Penicillium</taxon>
    </lineage>
</organism>
<dbReference type="SFLD" id="SFLDG01129">
    <property type="entry name" value="C1.5:_HAD__Beta-PGM__Phosphata"/>
    <property type="match status" value="1"/>
</dbReference>
<reference evidence="5" key="1">
    <citation type="submission" date="2022-11" db="EMBL/GenBank/DDBJ databases">
        <authorList>
            <person name="Petersen C."/>
        </authorList>
    </citation>
    <scope>NUCLEOTIDE SEQUENCE</scope>
    <source>
        <strain evidence="5">IBT 30069</strain>
    </source>
</reference>
<keyword evidence="6" id="KW-1185">Reference proteome</keyword>
<evidence type="ECO:0000256" key="2">
    <source>
        <dbReference type="ARBA" id="ARBA00022723"/>
    </source>
</evidence>
<comment type="caution">
    <text evidence="5">The sequence shown here is derived from an EMBL/GenBank/DDBJ whole genome shotgun (WGS) entry which is preliminary data.</text>
</comment>
<dbReference type="Pfam" id="PF00702">
    <property type="entry name" value="Hydrolase"/>
    <property type="match status" value="1"/>
</dbReference>
<keyword evidence="2" id="KW-0479">Metal-binding</keyword>
<dbReference type="InterPro" id="IPR006439">
    <property type="entry name" value="HAD-SF_hydro_IA"/>
</dbReference>
<proteinExistence type="predicted"/>
<evidence type="ECO:0000313" key="5">
    <source>
        <dbReference type="EMBL" id="KAJ5087848.1"/>
    </source>
</evidence>
<dbReference type="GO" id="GO:0016791">
    <property type="term" value="F:phosphatase activity"/>
    <property type="evidence" value="ECO:0007669"/>
    <property type="project" value="TreeGrafter"/>
</dbReference>
<evidence type="ECO:0008006" key="7">
    <source>
        <dbReference type="Google" id="ProtNLM"/>
    </source>
</evidence>
<keyword evidence="4" id="KW-0460">Magnesium</keyword>
<dbReference type="GO" id="GO:0044281">
    <property type="term" value="P:small molecule metabolic process"/>
    <property type="evidence" value="ECO:0007669"/>
    <property type="project" value="UniProtKB-ARBA"/>
</dbReference>
<dbReference type="GO" id="GO:0046872">
    <property type="term" value="F:metal ion binding"/>
    <property type="evidence" value="ECO:0007669"/>
    <property type="project" value="UniProtKB-KW"/>
</dbReference>
<dbReference type="SUPFAM" id="SSF56784">
    <property type="entry name" value="HAD-like"/>
    <property type="match status" value="1"/>
</dbReference>
<dbReference type="Proteomes" id="UP001149165">
    <property type="component" value="Unassembled WGS sequence"/>
</dbReference>
<dbReference type="PANTHER" id="PTHR46470">
    <property type="entry name" value="N-ACYLNEURAMINATE-9-PHOSPHATASE"/>
    <property type="match status" value="1"/>
</dbReference>
<dbReference type="CDD" id="cd01427">
    <property type="entry name" value="HAD_like"/>
    <property type="match status" value="1"/>
</dbReference>
<name>A0A9W9ETV2_9EURO</name>
<protein>
    <recommendedName>
        <fullName evidence="7">Haloacid dehalogenase-like hydrolase</fullName>
    </recommendedName>
</protein>
<dbReference type="PANTHER" id="PTHR46470:SF2">
    <property type="entry name" value="GLYCERALDEHYDE 3-PHOSPHATE PHOSPHATASE"/>
    <property type="match status" value="1"/>
</dbReference>